<gene>
    <name evidence="1" type="ORF">SLEP1_g18978</name>
</gene>
<dbReference type="EMBL" id="BPVZ01000026">
    <property type="protein sequence ID" value="GKV07177.1"/>
    <property type="molecule type" value="Genomic_DNA"/>
</dbReference>
<reference evidence="1 2" key="1">
    <citation type="journal article" date="2021" name="Commun. Biol.">
        <title>The genome of Shorea leprosula (Dipterocarpaceae) highlights the ecological relevance of drought in aseasonal tropical rainforests.</title>
        <authorList>
            <person name="Ng K.K.S."/>
            <person name="Kobayashi M.J."/>
            <person name="Fawcett J.A."/>
            <person name="Hatakeyama M."/>
            <person name="Paape T."/>
            <person name="Ng C.H."/>
            <person name="Ang C.C."/>
            <person name="Tnah L.H."/>
            <person name="Lee C.T."/>
            <person name="Nishiyama T."/>
            <person name="Sese J."/>
            <person name="O'Brien M.J."/>
            <person name="Copetti D."/>
            <person name="Mohd Noor M.I."/>
            <person name="Ong R.C."/>
            <person name="Putra M."/>
            <person name="Sireger I.Z."/>
            <person name="Indrioko S."/>
            <person name="Kosugi Y."/>
            <person name="Izuno A."/>
            <person name="Isagi Y."/>
            <person name="Lee S.L."/>
            <person name="Shimizu K.K."/>
        </authorList>
    </citation>
    <scope>NUCLEOTIDE SEQUENCE [LARGE SCALE GENOMIC DNA]</scope>
    <source>
        <strain evidence="1">214</strain>
    </source>
</reference>
<evidence type="ECO:0000313" key="1">
    <source>
        <dbReference type="EMBL" id="GKV07177.1"/>
    </source>
</evidence>
<protein>
    <submittedName>
        <fullName evidence="1">Uncharacterized protein</fullName>
    </submittedName>
</protein>
<evidence type="ECO:0000313" key="2">
    <source>
        <dbReference type="Proteomes" id="UP001054252"/>
    </source>
</evidence>
<name>A0AAV5IZ82_9ROSI</name>
<accession>A0AAV5IZ82</accession>
<keyword evidence="2" id="KW-1185">Reference proteome</keyword>
<proteinExistence type="predicted"/>
<organism evidence="1 2">
    <name type="scientific">Rubroshorea leprosula</name>
    <dbReference type="NCBI Taxonomy" id="152421"/>
    <lineage>
        <taxon>Eukaryota</taxon>
        <taxon>Viridiplantae</taxon>
        <taxon>Streptophyta</taxon>
        <taxon>Embryophyta</taxon>
        <taxon>Tracheophyta</taxon>
        <taxon>Spermatophyta</taxon>
        <taxon>Magnoliopsida</taxon>
        <taxon>eudicotyledons</taxon>
        <taxon>Gunneridae</taxon>
        <taxon>Pentapetalae</taxon>
        <taxon>rosids</taxon>
        <taxon>malvids</taxon>
        <taxon>Malvales</taxon>
        <taxon>Dipterocarpaceae</taxon>
        <taxon>Rubroshorea</taxon>
    </lineage>
</organism>
<sequence length="37" mass="4204">MEIFQFVLKFGIDCEIGVFSVILHGFVSDIVMNSDPR</sequence>
<comment type="caution">
    <text evidence="1">The sequence shown here is derived from an EMBL/GenBank/DDBJ whole genome shotgun (WGS) entry which is preliminary data.</text>
</comment>
<dbReference type="Proteomes" id="UP001054252">
    <property type="component" value="Unassembled WGS sequence"/>
</dbReference>
<dbReference type="AlphaFoldDB" id="A0AAV5IZ82"/>